<dbReference type="AlphaFoldDB" id="L7WDS5"/>
<reference evidence="1 2" key="1">
    <citation type="journal article" date="2013" name="Genome Biol. Evol.">
        <title>Genomic makeup of the marine flavobacterium Nonlabens (Donghaeana) dokdonensis DSW-6 and identification of a novel class of rhodopsins.</title>
        <authorList>
            <person name="Kwon S.K."/>
            <person name="Kim B.K."/>
            <person name="Song J.Y."/>
            <person name="Kwak M.J."/>
            <person name="Lee C.H."/>
            <person name="Yoon J.H."/>
            <person name="Oh T.K."/>
            <person name="Kim J.F."/>
        </authorList>
    </citation>
    <scope>NUCLEOTIDE SEQUENCE [LARGE SCALE GENOMIC DNA]</scope>
    <source>
        <strain evidence="2">DSM 17205 / KCTC 12402 / DSW-6</strain>
    </source>
</reference>
<evidence type="ECO:0000313" key="1">
    <source>
        <dbReference type="EMBL" id="AGC77048.1"/>
    </source>
</evidence>
<dbReference type="EMBL" id="CP001397">
    <property type="protein sequence ID" value="AGC77048.1"/>
    <property type="molecule type" value="Genomic_DNA"/>
</dbReference>
<dbReference type="PATRIC" id="fig|592029.3.peg.1898"/>
<name>L7WDS5_NONDD</name>
<dbReference type="HOGENOM" id="CLU_3313595_0_0_10"/>
<gene>
    <name evidence="1" type="ordered locus">DDD_1920</name>
</gene>
<sequence length="39" mass="4573">MFLAHRIGQGLNPLYYKTVLVFGFERNQKTDYSIKVLIV</sequence>
<protein>
    <submittedName>
        <fullName evidence="1">Uncharacterized protein</fullName>
    </submittedName>
</protein>
<dbReference type="KEGG" id="ndo:DDD_1920"/>
<dbReference type="Proteomes" id="UP000011173">
    <property type="component" value="Chromosome"/>
</dbReference>
<dbReference type="STRING" id="592029.DDD_1920"/>
<organism evidence="1 2">
    <name type="scientific">Nonlabens dokdonensis (strain DSM 17205 / KCTC 12402 / DSW-6)</name>
    <name type="common">Donghaeana dokdonensis</name>
    <dbReference type="NCBI Taxonomy" id="592029"/>
    <lineage>
        <taxon>Bacteria</taxon>
        <taxon>Pseudomonadati</taxon>
        <taxon>Bacteroidota</taxon>
        <taxon>Flavobacteriia</taxon>
        <taxon>Flavobacteriales</taxon>
        <taxon>Flavobacteriaceae</taxon>
        <taxon>Nonlabens</taxon>
    </lineage>
</organism>
<accession>L7WDS5</accession>
<evidence type="ECO:0000313" key="2">
    <source>
        <dbReference type="Proteomes" id="UP000011173"/>
    </source>
</evidence>
<proteinExistence type="predicted"/>